<evidence type="ECO:0000256" key="2">
    <source>
        <dbReference type="ARBA" id="ARBA00012438"/>
    </source>
</evidence>
<gene>
    <name evidence="12" type="ORF">DNH61_14185</name>
</gene>
<keyword evidence="9" id="KW-1133">Transmembrane helix</keyword>
<protein>
    <recommendedName>
        <fullName evidence="2">histidine kinase</fullName>
        <ecNumber evidence="2">2.7.13.3</ecNumber>
    </recommendedName>
</protein>
<evidence type="ECO:0000259" key="10">
    <source>
        <dbReference type="PROSITE" id="PS50109"/>
    </source>
</evidence>
<evidence type="ECO:0000256" key="6">
    <source>
        <dbReference type="ARBA" id="ARBA00022777"/>
    </source>
</evidence>
<comment type="catalytic activity">
    <reaction evidence="1">
        <text>ATP + protein L-histidine = ADP + protein N-phospho-L-histidine.</text>
        <dbReference type="EC" id="2.7.13.3"/>
    </reaction>
</comment>
<dbReference type="Pfam" id="PF02518">
    <property type="entry name" value="HATPase_c"/>
    <property type="match status" value="1"/>
</dbReference>
<dbReference type="EC" id="2.7.13.3" evidence="2"/>
<feature type="transmembrane region" description="Helical" evidence="9">
    <location>
        <begin position="135"/>
        <end position="155"/>
    </location>
</feature>
<dbReference type="InterPro" id="IPR005467">
    <property type="entry name" value="His_kinase_dom"/>
</dbReference>
<dbReference type="SMART" id="SM00387">
    <property type="entry name" value="HATPase_c"/>
    <property type="match status" value="1"/>
</dbReference>
<dbReference type="InterPro" id="IPR004358">
    <property type="entry name" value="Sig_transdc_His_kin-like_C"/>
</dbReference>
<keyword evidence="8" id="KW-0902">Two-component regulatory system</keyword>
<dbReference type="EMBL" id="QKRB01000044">
    <property type="protein sequence ID" value="PZD95663.1"/>
    <property type="molecule type" value="Genomic_DNA"/>
</dbReference>
<keyword evidence="4" id="KW-0808">Transferase</keyword>
<evidence type="ECO:0000256" key="9">
    <source>
        <dbReference type="SAM" id="Phobius"/>
    </source>
</evidence>
<dbReference type="InterPro" id="IPR000014">
    <property type="entry name" value="PAS"/>
</dbReference>
<dbReference type="CDD" id="cd00082">
    <property type="entry name" value="HisKA"/>
    <property type="match status" value="1"/>
</dbReference>
<dbReference type="InterPro" id="IPR003661">
    <property type="entry name" value="HisK_dim/P_dom"/>
</dbReference>
<evidence type="ECO:0000256" key="5">
    <source>
        <dbReference type="ARBA" id="ARBA00022741"/>
    </source>
</evidence>
<accession>A0A2W1L9T5</accession>
<feature type="transmembrane region" description="Helical" evidence="9">
    <location>
        <begin position="34"/>
        <end position="52"/>
    </location>
</feature>
<dbReference type="Gene3D" id="3.30.565.10">
    <property type="entry name" value="Histidine kinase-like ATPase, C-terminal domain"/>
    <property type="match status" value="1"/>
</dbReference>
<evidence type="ECO:0000256" key="8">
    <source>
        <dbReference type="ARBA" id="ARBA00023012"/>
    </source>
</evidence>
<dbReference type="Pfam" id="PF08448">
    <property type="entry name" value="PAS_4"/>
    <property type="match status" value="1"/>
</dbReference>
<dbReference type="InterPro" id="IPR036890">
    <property type="entry name" value="HATPase_C_sf"/>
</dbReference>
<dbReference type="AlphaFoldDB" id="A0A2W1L9T5"/>
<keyword evidence="3" id="KW-0597">Phosphoprotein</keyword>
<dbReference type="Gene3D" id="1.10.287.130">
    <property type="match status" value="1"/>
</dbReference>
<name>A0A2W1L9T5_9BACL</name>
<dbReference type="Pfam" id="PF00512">
    <property type="entry name" value="HisKA"/>
    <property type="match status" value="1"/>
</dbReference>
<dbReference type="InterPro" id="IPR035965">
    <property type="entry name" value="PAS-like_dom_sf"/>
</dbReference>
<evidence type="ECO:0000259" key="11">
    <source>
        <dbReference type="PROSITE" id="PS50112"/>
    </source>
</evidence>
<evidence type="ECO:0000313" key="13">
    <source>
        <dbReference type="Proteomes" id="UP000249522"/>
    </source>
</evidence>
<keyword evidence="13" id="KW-1185">Reference proteome</keyword>
<feature type="transmembrane region" description="Helical" evidence="9">
    <location>
        <begin position="64"/>
        <end position="91"/>
    </location>
</feature>
<dbReference type="PRINTS" id="PR00344">
    <property type="entry name" value="BCTRLSENSOR"/>
</dbReference>
<dbReference type="PROSITE" id="PS50112">
    <property type="entry name" value="PAS"/>
    <property type="match status" value="1"/>
</dbReference>
<dbReference type="PANTHER" id="PTHR43065:SF46">
    <property type="entry name" value="C4-DICARBOXYLATE TRANSPORT SENSOR PROTEIN DCTB"/>
    <property type="match status" value="1"/>
</dbReference>
<dbReference type="InterPro" id="IPR036097">
    <property type="entry name" value="HisK_dim/P_sf"/>
</dbReference>
<evidence type="ECO:0000256" key="7">
    <source>
        <dbReference type="ARBA" id="ARBA00022840"/>
    </source>
</evidence>
<dbReference type="PROSITE" id="PS50109">
    <property type="entry name" value="HIS_KIN"/>
    <property type="match status" value="1"/>
</dbReference>
<feature type="transmembrane region" description="Helical" evidence="9">
    <location>
        <begin position="161"/>
        <end position="184"/>
    </location>
</feature>
<dbReference type="GO" id="GO:0005524">
    <property type="term" value="F:ATP binding"/>
    <property type="evidence" value="ECO:0007669"/>
    <property type="project" value="UniProtKB-KW"/>
</dbReference>
<dbReference type="GO" id="GO:0000155">
    <property type="term" value="F:phosphorelay sensor kinase activity"/>
    <property type="evidence" value="ECO:0007669"/>
    <property type="project" value="InterPro"/>
</dbReference>
<dbReference type="InterPro" id="IPR013656">
    <property type="entry name" value="PAS_4"/>
</dbReference>
<comment type="caution">
    <text evidence="12">The sequence shown here is derived from an EMBL/GenBank/DDBJ whole genome shotgun (WGS) entry which is preliminary data.</text>
</comment>
<keyword evidence="7" id="KW-0067">ATP-binding</keyword>
<dbReference type="Proteomes" id="UP000249522">
    <property type="component" value="Unassembled WGS sequence"/>
</dbReference>
<keyword evidence="9" id="KW-0812">Transmembrane</keyword>
<keyword evidence="5" id="KW-0547">Nucleotide-binding</keyword>
<feature type="domain" description="PAS" evidence="11">
    <location>
        <begin position="207"/>
        <end position="282"/>
    </location>
</feature>
<evidence type="ECO:0000256" key="1">
    <source>
        <dbReference type="ARBA" id="ARBA00000085"/>
    </source>
</evidence>
<dbReference type="CDD" id="cd00130">
    <property type="entry name" value="PAS"/>
    <property type="match status" value="1"/>
</dbReference>
<dbReference type="SMART" id="SM00388">
    <property type="entry name" value="HisKA"/>
    <property type="match status" value="1"/>
</dbReference>
<keyword evidence="6" id="KW-0418">Kinase</keyword>
<feature type="transmembrane region" description="Helical" evidence="9">
    <location>
        <begin position="97"/>
        <end position="115"/>
    </location>
</feature>
<dbReference type="SUPFAM" id="SSF47384">
    <property type="entry name" value="Homodimeric domain of signal transducing histidine kinase"/>
    <property type="match status" value="1"/>
</dbReference>
<dbReference type="SUPFAM" id="SSF55874">
    <property type="entry name" value="ATPase domain of HSP90 chaperone/DNA topoisomerase II/histidine kinase"/>
    <property type="match status" value="1"/>
</dbReference>
<organism evidence="12 13">
    <name type="scientific">Paenibacillus sambharensis</name>
    <dbReference type="NCBI Taxonomy" id="1803190"/>
    <lineage>
        <taxon>Bacteria</taxon>
        <taxon>Bacillati</taxon>
        <taxon>Bacillota</taxon>
        <taxon>Bacilli</taxon>
        <taxon>Bacillales</taxon>
        <taxon>Paenibacillaceae</taxon>
        <taxon>Paenibacillus</taxon>
    </lineage>
</organism>
<proteinExistence type="predicted"/>
<dbReference type="InterPro" id="IPR003594">
    <property type="entry name" value="HATPase_dom"/>
</dbReference>
<dbReference type="SUPFAM" id="SSF55785">
    <property type="entry name" value="PYP-like sensor domain (PAS domain)"/>
    <property type="match status" value="1"/>
</dbReference>
<dbReference type="PANTHER" id="PTHR43065">
    <property type="entry name" value="SENSOR HISTIDINE KINASE"/>
    <property type="match status" value="1"/>
</dbReference>
<keyword evidence="9" id="KW-0472">Membrane</keyword>
<evidence type="ECO:0000313" key="12">
    <source>
        <dbReference type="EMBL" id="PZD95663.1"/>
    </source>
</evidence>
<feature type="domain" description="Histidine kinase" evidence="10">
    <location>
        <begin position="346"/>
        <end position="551"/>
    </location>
</feature>
<reference evidence="12 13" key="1">
    <citation type="submission" date="2018-06" db="EMBL/GenBank/DDBJ databases">
        <title>Paenibacillus imtechensis sp. nov.</title>
        <authorList>
            <person name="Pinnaka A.K."/>
            <person name="Singh H."/>
            <person name="Kaur M."/>
        </authorList>
    </citation>
    <scope>NUCLEOTIDE SEQUENCE [LARGE SCALE GENOMIC DNA]</scope>
    <source>
        <strain evidence="12 13">SMB1</strain>
    </source>
</reference>
<evidence type="ECO:0000256" key="4">
    <source>
        <dbReference type="ARBA" id="ARBA00022679"/>
    </source>
</evidence>
<dbReference type="Gene3D" id="3.30.450.20">
    <property type="entry name" value="PAS domain"/>
    <property type="match status" value="1"/>
</dbReference>
<evidence type="ECO:0000256" key="3">
    <source>
        <dbReference type="ARBA" id="ARBA00022553"/>
    </source>
</evidence>
<sequence>MLEHILLQLLLSLVPVFAFQIWYDRPGRRKGIPVFLPLFAILTLILCVHFSKDIVFGLVLDNRYIPYIIGALYGGPAGAVLLTVLYAVMWLPELAGLWDYAGMAVFAILLVPALIMCRRRFHKSGRTMKQRAMTAVSFMIFLKISTLSLLESSLLMGFTTAAVMTTMLYAAGSAALLWVSIMLIEGTMEKQRMHHRLTLVSQDYRNEVQKLQQFIDLTPLGVVIVDRTGVITHINEQAVRYMSDKPESAGRASLIGGQIEDMAFREEASTVRDLLNEVLCGGKLAPDITREEQRVLVRTAFNIRDDVSRDIIGAAVIIHDITEVSHLKDEISRVERLSLVGQMAASITHEIRNPMAVIRGFVQLMHERSSEGQHEYYRIIMDELDRANSIINDFLSLAQNRVIEKESQSLHNVLNMLSPLLWADANLRGQVIEFDFCSDMPFMEMNEKEIKQLILNLARNGMEAMGEKGKLVIRTSCKDGVMELQVEDNGAGIPADQLERLFEPFYTTKTRGTGLGLPLCLSIAERHNGSIKVVSEEGRGTTFVVTFRSEEGSDSLPQRTGQHAG</sequence>